<sequence>MSTPLPPAVLQRWYVVAPAALALGVVIGAVAGSLFEDDHTASPRSVTATVGWSNEETHLLSLAGDEKGDDQTFYYVVADNLNYPECLRGSGGNPVREDERRVRMEVIDVAYGDNSSAQKIAVSVDCL</sequence>
<accession>A0ABS1W600</accession>
<keyword evidence="1" id="KW-0472">Membrane</keyword>
<gene>
    <name evidence="2" type="ORF">JKJ07_48615</name>
</gene>
<dbReference type="RefSeq" id="WP_203078706.1">
    <property type="nucleotide sequence ID" value="NZ_JAENHO010000027.1"/>
</dbReference>
<reference evidence="2 3" key="1">
    <citation type="submission" date="2021-01" db="EMBL/GenBank/DDBJ databases">
        <title>Actinoplanes sp. nov. LDG1-01 isolated from lichen.</title>
        <authorList>
            <person name="Saeng-In P."/>
            <person name="Phongsopitanun W."/>
            <person name="Kanchanasin P."/>
            <person name="Yuki M."/>
            <person name="Kudo T."/>
            <person name="Ohkuma M."/>
            <person name="Tanasupawat S."/>
        </authorList>
    </citation>
    <scope>NUCLEOTIDE SEQUENCE [LARGE SCALE GENOMIC DNA]</scope>
    <source>
        <strain evidence="2 3">LDG1-01</strain>
    </source>
</reference>
<protein>
    <submittedName>
        <fullName evidence="2">Uncharacterized protein</fullName>
    </submittedName>
</protein>
<keyword evidence="1" id="KW-1133">Transmembrane helix</keyword>
<evidence type="ECO:0000313" key="2">
    <source>
        <dbReference type="EMBL" id="MBL7262161.1"/>
    </source>
</evidence>
<feature type="transmembrane region" description="Helical" evidence="1">
    <location>
        <begin position="12"/>
        <end position="35"/>
    </location>
</feature>
<evidence type="ECO:0000256" key="1">
    <source>
        <dbReference type="SAM" id="Phobius"/>
    </source>
</evidence>
<comment type="caution">
    <text evidence="2">The sequence shown here is derived from an EMBL/GenBank/DDBJ whole genome shotgun (WGS) entry which is preliminary data.</text>
</comment>
<keyword evidence="3" id="KW-1185">Reference proteome</keyword>
<dbReference type="Proteomes" id="UP000598996">
    <property type="component" value="Unassembled WGS sequence"/>
</dbReference>
<keyword evidence="1" id="KW-0812">Transmembrane</keyword>
<proteinExistence type="predicted"/>
<organism evidence="2 3">
    <name type="scientific">Paractinoplanes lichenicola</name>
    <dbReference type="NCBI Taxonomy" id="2802976"/>
    <lineage>
        <taxon>Bacteria</taxon>
        <taxon>Bacillati</taxon>
        <taxon>Actinomycetota</taxon>
        <taxon>Actinomycetes</taxon>
        <taxon>Micromonosporales</taxon>
        <taxon>Micromonosporaceae</taxon>
        <taxon>Paractinoplanes</taxon>
    </lineage>
</organism>
<name>A0ABS1W600_9ACTN</name>
<dbReference type="EMBL" id="JAENHO010000027">
    <property type="protein sequence ID" value="MBL7262161.1"/>
    <property type="molecule type" value="Genomic_DNA"/>
</dbReference>
<evidence type="ECO:0000313" key="3">
    <source>
        <dbReference type="Proteomes" id="UP000598996"/>
    </source>
</evidence>